<accession>A0AAN6Y4V0</accession>
<organism evidence="1 2">
    <name type="scientific">Rhypophila decipiens</name>
    <dbReference type="NCBI Taxonomy" id="261697"/>
    <lineage>
        <taxon>Eukaryota</taxon>
        <taxon>Fungi</taxon>
        <taxon>Dikarya</taxon>
        <taxon>Ascomycota</taxon>
        <taxon>Pezizomycotina</taxon>
        <taxon>Sordariomycetes</taxon>
        <taxon>Sordariomycetidae</taxon>
        <taxon>Sordariales</taxon>
        <taxon>Naviculisporaceae</taxon>
        <taxon>Rhypophila</taxon>
    </lineage>
</organism>
<evidence type="ECO:0000313" key="2">
    <source>
        <dbReference type="Proteomes" id="UP001301769"/>
    </source>
</evidence>
<keyword evidence="2" id="KW-1185">Reference proteome</keyword>
<dbReference type="AlphaFoldDB" id="A0AAN6Y4V0"/>
<proteinExistence type="predicted"/>
<reference evidence="1" key="1">
    <citation type="journal article" date="2023" name="Mol. Phylogenet. Evol.">
        <title>Genome-scale phylogeny and comparative genomics of the fungal order Sordariales.</title>
        <authorList>
            <person name="Hensen N."/>
            <person name="Bonometti L."/>
            <person name="Westerberg I."/>
            <person name="Brannstrom I.O."/>
            <person name="Guillou S."/>
            <person name="Cros-Aarteil S."/>
            <person name="Calhoun S."/>
            <person name="Haridas S."/>
            <person name="Kuo A."/>
            <person name="Mondo S."/>
            <person name="Pangilinan J."/>
            <person name="Riley R."/>
            <person name="LaButti K."/>
            <person name="Andreopoulos B."/>
            <person name="Lipzen A."/>
            <person name="Chen C."/>
            <person name="Yan M."/>
            <person name="Daum C."/>
            <person name="Ng V."/>
            <person name="Clum A."/>
            <person name="Steindorff A."/>
            <person name="Ohm R.A."/>
            <person name="Martin F."/>
            <person name="Silar P."/>
            <person name="Natvig D.O."/>
            <person name="Lalanne C."/>
            <person name="Gautier V."/>
            <person name="Ament-Velasquez S.L."/>
            <person name="Kruys A."/>
            <person name="Hutchinson M.I."/>
            <person name="Powell A.J."/>
            <person name="Barry K."/>
            <person name="Miller A.N."/>
            <person name="Grigoriev I.V."/>
            <person name="Debuchy R."/>
            <person name="Gladieux P."/>
            <person name="Hiltunen Thoren M."/>
            <person name="Johannesson H."/>
        </authorList>
    </citation>
    <scope>NUCLEOTIDE SEQUENCE</scope>
    <source>
        <strain evidence="1">PSN293</strain>
    </source>
</reference>
<gene>
    <name evidence="1" type="ORF">QBC37DRAFT_390738</name>
</gene>
<sequence>MDHLHHLPTEILLQILQNCPDLSALFSPVNTSRRLSSIFEIHAPAKTFELVLEASVPGSVQRLMRMIIRIRAGVFKHHRWEDLSTLRLYYSTVGDLLTVPLLRRFLRLVHRVHVLAHLCLDRCWESLRCRAQSGKDLGAPSWTEEHRTIMSFWRVQYFYELKVARLKGRLSKGWETPMLSILGSASIDGGHFFAGGFQREQVLTVVEFIEVIKAKNEICDVGRLPCGSFRLPDPWDRKNADHSCRCENPSLGPRARRRLSGKVAWEATAWTYITNHARPPADEVATYTLQRLPFQPFRKLGLFLWDQKRLAELGLWPDPWRRSLDLDEGPRCFPAWLRLPTPDEVTQAGKNEDDDDW</sequence>
<evidence type="ECO:0008006" key="3">
    <source>
        <dbReference type="Google" id="ProtNLM"/>
    </source>
</evidence>
<comment type="caution">
    <text evidence="1">The sequence shown here is derived from an EMBL/GenBank/DDBJ whole genome shotgun (WGS) entry which is preliminary data.</text>
</comment>
<protein>
    <recommendedName>
        <fullName evidence="3">F-box domain-containing protein</fullName>
    </recommendedName>
</protein>
<name>A0AAN6Y4V0_9PEZI</name>
<evidence type="ECO:0000313" key="1">
    <source>
        <dbReference type="EMBL" id="KAK4210122.1"/>
    </source>
</evidence>
<reference evidence="1" key="2">
    <citation type="submission" date="2023-05" db="EMBL/GenBank/DDBJ databases">
        <authorList>
            <consortium name="Lawrence Berkeley National Laboratory"/>
            <person name="Steindorff A."/>
            <person name="Hensen N."/>
            <person name="Bonometti L."/>
            <person name="Westerberg I."/>
            <person name="Brannstrom I.O."/>
            <person name="Guillou S."/>
            <person name="Cros-Aarteil S."/>
            <person name="Calhoun S."/>
            <person name="Haridas S."/>
            <person name="Kuo A."/>
            <person name="Mondo S."/>
            <person name="Pangilinan J."/>
            <person name="Riley R."/>
            <person name="Labutti K."/>
            <person name="Andreopoulos B."/>
            <person name="Lipzen A."/>
            <person name="Chen C."/>
            <person name="Yanf M."/>
            <person name="Daum C."/>
            <person name="Ng V."/>
            <person name="Clum A."/>
            <person name="Ohm R."/>
            <person name="Martin F."/>
            <person name="Silar P."/>
            <person name="Natvig D."/>
            <person name="Lalanne C."/>
            <person name="Gautier V."/>
            <person name="Ament-Velasquez S.L."/>
            <person name="Kruys A."/>
            <person name="Hutchinson M.I."/>
            <person name="Powell A.J."/>
            <person name="Barry K."/>
            <person name="Miller A.N."/>
            <person name="Grigoriev I.V."/>
            <person name="Debuchy R."/>
            <person name="Gladieux P."/>
            <person name="Thoren M.H."/>
            <person name="Johannesson H."/>
        </authorList>
    </citation>
    <scope>NUCLEOTIDE SEQUENCE</scope>
    <source>
        <strain evidence="1">PSN293</strain>
    </source>
</reference>
<dbReference type="Proteomes" id="UP001301769">
    <property type="component" value="Unassembled WGS sequence"/>
</dbReference>
<dbReference type="EMBL" id="MU858184">
    <property type="protein sequence ID" value="KAK4210122.1"/>
    <property type="molecule type" value="Genomic_DNA"/>
</dbReference>